<evidence type="ECO:0000313" key="1">
    <source>
        <dbReference type="EMBL" id="EED36846.1"/>
    </source>
</evidence>
<gene>
    <name evidence="1" type="ORF">NOR51B_2799</name>
</gene>
<sequence>MSHTTDADAVLQKQVTGIQRDTMTPTCATGQVSVQNGIAWDSKHGWLSVDWSYLLDYDCELQIGGWDSGLWAASISDGDYAQLDLTAVGDWILLAEDEGIRAWKSTIPEQILKAVDCLPADKLGILGLCAECSQSSDLLISNPLLLWLLYRSESSAVGREHWIDLVSRPQRDLVAHIGLIGGRSTARLLQKAAGALSTVDAIRMYAVVLRNADSRKYLSHAAAIRFSEVKAMYDYPWVAGCQARAILQHLSEPRIRRNFNDTIALLDDLEPLKRCKSLDEVSRLHERLVEALNRQPDLKLLRRDEKGNALPLPEAPIHGTDAIVPLTTQQDIISEGHRMKHCIATYIRTVLEGNYYVYSGLFEEPVTIGVMKKPSVGWVIDDVRAKRNADPSKATMSALEAWLRSNSE</sequence>
<name>B8KTC9_9GAMM</name>
<reference evidence="2" key="1">
    <citation type="journal article" date="2013" name="BMC Microbiol.">
        <title>Taxonomy and evolution of bacteriochlorophyll a-containing members of the OM60/NOR5 clade of marine gammaproteobacteria: description of Luminiphilus syltensis gen. nov., sp. nov., reclassification of Haliea rubra as Pseudohaliea rubra gen. nov., comb. nov., and emendation of Chromatocurvus halotolerans.</title>
        <authorList>
            <person name="Spring S."/>
            <person name="Riedel T."/>
            <person name="Sproer C."/>
            <person name="Yan S."/>
            <person name="Harder J."/>
            <person name="Fuchs B.M."/>
        </authorList>
    </citation>
    <scope>NUCLEOTIDE SEQUENCE [LARGE SCALE GENOMIC DNA]</scope>
    <source>
        <strain evidence="2">NOR51-B</strain>
    </source>
</reference>
<dbReference type="Pfam" id="PF14284">
    <property type="entry name" value="PcfJ"/>
    <property type="match status" value="1"/>
</dbReference>
<dbReference type="HOGENOM" id="CLU_061568_0_0_6"/>
<dbReference type="AlphaFoldDB" id="B8KTC9"/>
<dbReference type="InterPro" id="IPR025586">
    <property type="entry name" value="PcfJ"/>
</dbReference>
<dbReference type="STRING" id="565045.NOR51B_2799"/>
<organism evidence="1 2">
    <name type="scientific">Luminiphilus syltensis NOR5-1B</name>
    <dbReference type="NCBI Taxonomy" id="565045"/>
    <lineage>
        <taxon>Bacteria</taxon>
        <taxon>Pseudomonadati</taxon>
        <taxon>Pseudomonadota</taxon>
        <taxon>Gammaproteobacteria</taxon>
        <taxon>Cellvibrionales</taxon>
        <taxon>Halieaceae</taxon>
        <taxon>Luminiphilus</taxon>
    </lineage>
</organism>
<dbReference type="RefSeq" id="WP_009021588.1">
    <property type="nucleotide sequence ID" value="NZ_DS999411.1"/>
</dbReference>
<evidence type="ECO:0008006" key="3">
    <source>
        <dbReference type="Google" id="ProtNLM"/>
    </source>
</evidence>
<evidence type="ECO:0000313" key="2">
    <source>
        <dbReference type="Proteomes" id="UP000004699"/>
    </source>
</evidence>
<protein>
    <recommendedName>
        <fullName evidence="3">PcfJ-like protein</fullName>
    </recommendedName>
</protein>
<dbReference type="eggNOG" id="ENOG50336GB">
    <property type="taxonomic scope" value="Bacteria"/>
</dbReference>
<dbReference type="EMBL" id="DS999411">
    <property type="protein sequence ID" value="EED36846.1"/>
    <property type="molecule type" value="Genomic_DNA"/>
</dbReference>
<dbReference type="Proteomes" id="UP000004699">
    <property type="component" value="Unassembled WGS sequence"/>
</dbReference>
<keyword evidence="2" id="KW-1185">Reference proteome</keyword>
<dbReference type="OrthoDB" id="5620376at2"/>
<accession>B8KTC9</accession>
<proteinExistence type="predicted"/>